<name>A0A2H5Y4I4_9CHLR</name>
<dbReference type="GO" id="GO:0003676">
    <property type="term" value="F:nucleic acid binding"/>
    <property type="evidence" value="ECO:0007669"/>
    <property type="project" value="InterPro"/>
</dbReference>
<dbReference type="EC" id="6.1.1.7" evidence="6"/>
<evidence type="ECO:0000256" key="2">
    <source>
        <dbReference type="ARBA" id="ARBA00004496"/>
    </source>
</evidence>
<dbReference type="Gene3D" id="3.30.980.10">
    <property type="entry name" value="Threonyl-trna Synthetase, Chain A, domain 2"/>
    <property type="match status" value="1"/>
</dbReference>
<keyword evidence="6" id="KW-0436">Ligase</keyword>
<dbReference type="SUPFAM" id="SSF50447">
    <property type="entry name" value="Translation proteins"/>
    <property type="match status" value="1"/>
</dbReference>
<feature type="domain" description="Alanyl-transfer RNA synthetases family profile" evidence="5">
    <location>
        <begin position="1"/>
        <end position="238"/>
    </location>
</feature>
<sequence length="396" mass="43961">MTERLYWLDPYLQQFTATVTAFTEHNGQPAVILDRTAFYPTGGGQPDDRGTLNGIPVLEVVEREADGAILHVLARPLEAREVEGRIDWERRFDHMQQHTGQHILSQAFLRITGAQTVSFHLGEELVTIDLDRVGFPPEAIEAVEELANRVVMENREVWTRFVEAEEAEGLGLRRPPKREGRIRIVEVADFDRSACGGTHVRRTGEVGPIKIVKLERRGNETRVTFLCGGRALRDYRRKHRLLLESAGSLSVGEGMLPEAIRTLQAELKETRKALGALQELYLELALPELERKVQPAPFGGVLIHLWPRLPSGLLPRLARRLSEGRPRLVILASGGADGLLIVACGPGVPLDAREVLQRILRQLGREGGGGRPDYAQAPLPHGDLQALHRALSEAMG</sequence>
<comment type="cofactor">
    <cofactor evidence="1">
        <name>Zn(2+)</name>
        <dbReference type="ChEBI" id="CHEBI:29105"/>
    </cofactor>
</comment>
<dbReference type="Proteomes" id="UP000236642">
    <property type="component" value="Unassembled WGS sequence"/>
</dbReference>
<evidence type="ECO:0000259" key="5">
    <source>
        <dbReference type="PROSITE" id="PS50860"/>
    </source>
</evidence>
<evidence type="ECO:0000313" key="7">
    <source>
        <dbReference type="Proteomes" id="UP000236642"/>
    </source>
</evidence>
<dbReference type="GO" id="GO:0004813">
    <property type="term" value="F:alanine-tRNA ligase activity"/>
    <property type="evidence" value="ECO:0007669"/>
    <property type="project" value="UniProtKB-EC"/>
</dbReference>
<evidence type="ECO:0000313" key="6">
    <source>
        <dbReference type="EMBL" id="GBD08347.1"/>
    </source>
</evidence>
<dbReference type="EMBL" id="BEHY01000008">
    <property type="protein sequence ID" value="GBD08347.1"/>
    <property type="molecule type" value="Genomic_DNA"/>
</dbReference>
<evidence type="ECO:0000256" key="1">
    <source>
        <dbReference type="ARBA" id="ARBA00001947"/>
    </source>
</evidence>
<dbReference type="AlphaFoldDB" id="A0A2H5Y4I4"/>
<comment type="subcellular location">
    <subcellularLocation>
        <location evidence="2">Cytoplasm</location>
    </subcellularLocation>
</comment>
<accession>A0A2H5Y4I4</accession>
<dbReference type="PROSITE" id="PS50860">
    <property type="entry name" value="AA_TRNA_LIGASE_II_ALA"/>
    <property type="match status" value="1"/>
</dbReference>
<dbReference type="InterPro" id="IPR018165">
    <property type="entry name" value="Ala-tRNA-synth_IIc_core"/>
</dbReference>
<gene>
    <name evidence="6" type="primary">alaS_2</name>
    <name evidence="6" type="ORF">HRbin22_00581</name>
</gene>
<dbReference type="GO" id="GO:0005737">
    <property type="term" value="C:cytoplasm"/>
    <property type="evidence" value="ECO:0007669"/>
    <property type="project" value="UniProtKB-SubCell"/>
</dbReference>
<dbReference type="Pfam" id="PF07973">
    <property type="entry name" value="tRNA_SAD"/>
    <property type="match status" value="1"/>
</dbReference>
<evidence type="ECO:0000256" key="4">
    <source>
        <dbReference type="ARBA" id="ARBA00022833"/>
    </source>
</evidence>
<comment type="caution">
    <text evidence="6">The sequence shown here is derived from an EMBL/GenBank/DDBJ whole genome shotgun (WGS) entry which is preliminary data.</text>
</comment>
<proteinExistence type="predicted"/>
<dbReference type="InterPro" id="IPR009000">
    <property type="entry name" value="Transl_B-barrel_sf"/>
</dbReference>
<dbReference type="Gene3D" id="3.10.310.40">
    <property type="match status" value="1"/>
</dbReference>
<dbReference type="PANTHER" id="PTHR43462">
    <property type="entry name" value="ALANYL-TRNA EDITING PROTEIN"/>
    <property type="match status" value="1"/>
</dbReference>
<reference evidence="7" key="1">
    <citation type="submission" date="2017-09" db="EMBL/GenBank/DDBJ databases">
        <title>Metaegenomics of thermophilic ammonia-oxidizing enrichment culture.</title>
        <authorList>
            <person name="Kato S."/>
            <person name="Suzuki K."/>
        </authorList>
    </citation>
    <scope>NUCLEOTIDE SEQUENCE [LARGE SCALE GENOMIC DNA]</scope>
</reference>
<dbReference type="GO" id="GO:0006419">
    <property type="term" value="P:alanyl-tRNA aminoacylation"/>
    <property type="evidence" value="ECO:0007669"/>
    <property type="project" value="InterPro"/>
</dbReference>
<evidence type="ECO:0000256" key="3">
    <source>
        <dbReference type="ARBA" id="ARBA00022723"/>
    </source>
</evidence>
<dbReference type="InterPro" id="IPR012947">
    <property type="entry name" value="tRNA_SAD"/>
</dbReference>
<dbReference type="SMART" id="SM00863">
    <property type="entry name" value="tRNA_SAD"/>
    <property type="match status" value="1"/>
</dbReference>
<protein>
    <submittedName>
        <fullName evidence="6">Alanine--tRNA ligase</fullName>
        <ecNumber evidence="6">6.1.1.7</ecNumber>
    </submittedName>
</protein>
<dbReference type="InterPro" id="IPR018163">
    <property type="entry name" value="Thr/Ala-tRNA-synth_IIc_edit"/>
</dbReference>
<dbReference type="PANTHER" id="PTHR43462:SF1">
    <property type="entry name" value="ALANYL-TRNA EDITING PROTEIN AARSD1"/>
    <property type="match status" value="1"/>
</dbReference>
<dbReference type="GO" id="GO:0046872">
    <property type="term" value="F:metal ion binding"/>
    <property type="evidence" value="ECO:0007669"/>
    <property type="project" value="UniProtKB-KW"/>
</dbReference>
<dbReference type="Gene3D" id="2.40.30.130">
    <property type="match status" value="1"/>
</dbReference>
<dbReference type="GO" id="GO:0005524">
    <property type="term" value="F:ATP binding"/>
    <property type="evidence" value="ECO:0007669"/>
    <property type="project" value="InterPro"/>
</dbReference>
<dbReference type="InterPro" id="IPR051335">
    <property type="entry name" value="Alanyl-tRNA_Editing_Enzymes"/>
</dbReference>
<dbReference type="SUPFAM" id="SSF55186">
    <property type="entry name" value="ThrRS/AlaRS common domain"/>
    <property type="match status" value="1"/>
</dbReference>
<organism evidence="6 7">
    <name type="scientific">Candidatus Thermoflexus japonica</name>
    <dbReference type="NCBI Taxonomy" id="2035417"/>
    <lineage>
        <taxon>Bacteria</taxon>
        <taxon>Bacillati</taxon>
        <taxon>Chloroflexota</taxon>
        <taxon>Thermoflexia</taxon>
        <taxon>Thermoflexales</taxon>
        <taxon>Thermoflexaceae</taxon>
        <taxon>Thermoflexus</taxon>
    </lineage>
</organism>
<keyword evidence="4" id="KW-0862">Zinc</keyword>
<dbReference type="GO" id="GO:0002161">
    <property type="term" value="F:aminoacyl-tRNA deacylase activity"/>
    <property type="evidence" value="ECO:0007669"/>
    <property type="project" value="UniProtKB-ARBA"/>
</dbReference>
<keyword evidence="3" id="KW-0479">Metal-binding</keyword>